<sequence length="53" mass="5920">MERGMRGGVISNSSFFYFIGKVGTFAGSFCPEVWFCGLGEDIFPELGNFSRDR</sequence>
<dbReference type="Proteomes" id="UP000241818">
    <property type="component" value="Unassembled WGS sequence"/>
</dbReference>
<dbReference type="EMBL" id="KZ679007">
    <property type="protein sequence ID" value="PSS25111.1"/>
    <property type="molecule type" value="Genomic_DNA"/>
</dbReference>
<dbReference type="AlphaFoldDB" id="A0A2T3B9V8"/>
<gene>
    <name evidence="1" type="ORF">M430DRAFT_198506</name>
</gene>
<reference evidence="1 2" key="1">
    <citation type="journal article" date="2018" name="New Phytol.">
        <title>Comparative genomics and transcriptomics depict ericoid mycorrhizal fungi as versatile saprotrophs and plant mutualists.</title>
        <authorList>
            <person name="Martino E."/>
            <person name="Morin E."/>
            <person name="Grelet G.A."/>
            <person name="Kuo A."/>
            <person name="Kohler A."/>
            <person name="Daghino S."/>
            <person name="Barry K.W."/>
            <person name="Cichocki N."/>
            <person name="Clum A."/>
            <person name="Dockter R.B."/>
            <person name="Hainaut M."/>
            <person name="Kuo R.C."/>
            <person name="LaButti K."/>
            <person name="Lindahl B.D."/>
            <person name="Lindquist E.A."/>
            <person name="Lipzen A."/>
            <person name="Khouja H.R."/>
            <person name="Magnuson J."/>
            <person name="Murat C."/>
            <person name="Ohm R.A."/>
            <person name="Singer S.W."/>
            <person name="Spatafora J.W."/>
            <person name="Wang M."/>
            <person name="Veneault-Fourrey C."/>
            <person name="Henrissat B."/>
            <person name="Grigoriev I.V."/>
            <person name="Martin F.M."/>
            <person name="Perotto S."/>
        </authorList>
    </citation>
    <scope>NUCLEOTIDE SEQUENCE [LARGE SCALE GENOMIC DNA]</scope>
    <source>
        <strain evidence="1 2">ATCC 22711</strain>
    </source>
</reference>
<dbReference type="RefSeq" id="XP_024723710.1">
    <property type="nucleotide sequence ID" value="XM_024864167.1"/>
</dbReference>
<organism evidence="1 2">
    <name type="scientific">Amorphotheca resinae ATCC 22711</name>
    <dbReference type="NCBI Taxonomy" id="857342"/>
    <lineage>
        <taxon>Eukaryota</taxon>
        <taxon>Fungi</taxon>
        <taxon>Dikarya</taxon>
        <taxon>Ascomycota</taxon>
        <taxon>Pezizomycotina</taxon>
        <taxon>Leotiomycetes</taxon>
        <taxon>Helotiales</taxon>
        <taxon>Amorphothecaceae</taxon>
        <taxon>Amorphotheca</taxon>
    </lineage>
</organism>
<evidence type="ECO:0000313" key="2">
    <source>
        <dbReference type="Proteomes" id="UP000241818"/>
    </source>
</evidence>
<dbReference type="InParanoid" id="A0A2T3B9V8"/>
<protein>
    <submittedName>
        <fullName evidence="1">Uncharacterized protein</fullName>
    </submittedName>
</protein>
<evidence type="ECO:0000313" key="1">
    <source>
        <dbReference type="EMBL" id="PSS25111.1"/>
    </source>
</evidence>
<proteinExistence type="predicted"/>
<accession>A0A2T3B9V8</accession>
<keyword evidence="2" id="KW-1185">Reference proteome</keyword>
<name>A0A2T3B9V8_AMORE</name>
<dbReference type="GeneID" id="36572248"/>